<accession>A0ABN1ADN1</accession>
<organism evidence="1 2">
    <name type="scientific">Streptomyces olivaceiscleroticus</name>
    <dbReference type="NCBI Taxonomy" id="68245"/>
    <lineage>
        <taxon>Bacteria</taxon>
        <taxon>Bacillati</taxon>
        <taxon>Actinomycetota</taxon>
        <taxon>Actinomycetes</taxon>
        <taxon>Kitasatosporales</taxon>
        <taxon>Streptomycetaceae</taxon>
        <taxon>Streptomyces</taxon>
    </lineage>
</organism>
<evidence type="ECO:0000313" key="2">
    <source>
        <dbReference type="Proteomes" id="UP001500909"/>
    </source>
</evidence>
<proteinExistence type="predicted"/>
<gene>
    <name evidence="1" type="ORF">GCM10010361_42710</name>
</gene>
<dbReference type="EMBL" id="BAAABY010000030">
    <property type="protein sequence ID" value="GAA0473832.1"/>
    <property type="molecule type" value="Genomic_DNA"/>
</dbReference>
<reference evidence="1 2" key="1">
    <citation type="journal article" date="2019" name="Int. J. Syst. Evol. Microbiol.">
        <title>The Global Catalogue of Microorganisms (GCM) 10K type strain sequencing project: providing services to taxonomists for standard genome sequencing and annotation.</title>
        <authorList>
            <consortium name="The Broad Institute Genomics Platform"/>
            <consortium name="The Broad Institute Genome Sequencing Center for Infectious Disease"/>
            <person name="Wu L."/>
            <person name="Ma J."/>
        </authorList>
    </citation>
    <scope>NUCLEOTIDE SEQUENCE [LARGE SCALE GENOMIC DNA]</scope>
    <source>
        <strain evidence="1 2">JCM 4805</strain>
    </source>
</reference>
<evidence type="ECO:0000313" key="1">
    <source>
        <dbReference type="EMBL" id="GAA0473832.1"/>
    </source>
</evidence>
<protein>
    <recommendedName>
        <fullName evidence="3">Recombinase XerD</fullName>
    </recommendedName>
</protein>
<keyword evidence="2" id="KW-1185">Reference proteome</keyword>
<sequence length="424" mass="46930">MCSGAANAYLCVSCGSGRETDRGANCARCILRERLADEFAGRDRQVPTELWPLTHALLRVPQARSILVWLDKPNGGAACLRQLVAAGVSLSHEALDAAGPGHGPASLRATLVHLAILPPRNEAVAGLQPWLERILAELPSRNRHTLRAYAEWSVLRQARRRAARARFTSGSAARVRRTIRCATAFLTWLSNQDLRLADLTQADIDRWLFEHPGRQQVQDFLRWAHRRHLTGDHEVPDRPKDDPHRWWDQADHWAHLQRCLRDEALPLDVRAAGAVMLLYGIPITRITELTVTDLSDGNEPSLILGEDPALLPPAVHRILRRQADQAQPDSAVGRTTGRTAWIFPGYAAGTHRSAATLARNLRHHGLPAHPCRNTALLALATDLPASVLSETLGISTASALQWSRRASRDWNAYLSARSAHHQSP</sequence>
<dbReference type="Proteomes" id="UP001500909">
    <property type="component" value="Unassembled WGS sequence"/>
</dbReference>
<comment type="caution">
    <text evidence="1">The sequence shown here is derived from an EMBL/GenBank/DDBJ whole genome shotgun (WGS) entry which is preliminary data.</text>
</comment>
<evidence type="ECO:0008006" key="3">
    <source>
        <dbReference type="Google" id="ProtNLM"/>
    </source>
</evidence>
<name>A0ABN1ADN1_9ACTN</name>